<dbReference type="Pfam" id="PF01339">
    <property type="entry name" value="CheB_methylest"/>
    <property type="match status" value="1"/>
</dbReference>
<dbReference type="EMBL" id="CP097331">
    <property type="protein sequence ID" value="URF06882.1"/>
    <property type="molecule type" value="Genomic_DNA"/>
</dbReference>
<comment type="catalytic activity">
    <reaction evidence="3">
        <text>[protein]-L-glutamate 5-O-methyl ester + H2O = L-glutamyl-[protein] + methanol + H(+)</text>
        <dbReference type="Rhea" id="RHEA:23236"/>
        <dbReference type="Rhea" id="RHEA-COMP:10208"/>
        <dbReference type="Rhea" id="RHEA-COMP:10311"/>
        <dbReference type="ChEBI" id="CHEBI:15377"/>
        <dbReference type="ChEBI" id="CHEBI:15378"/>
        <dbReference type="ChEBI" id="CHEBI:17790"/>
        <dbReference type="ChEBI" id="CHEBI:29973"/>
        <dbReference type="ChEBI" id="CHEBI:82795"/>
        <dbReference type="EC" id="3.1.1.61"/>
    </reaction>
</comment>
<dbReference type="InterPro" id="IPR000673">
    <property type="entry name" value="Sig_transdc_resp-reg_Me-estase"/>
</dbReference>
<dbReference type="SUPFAM" id="SSF52738">
    <property type="entry name" value="Methylesterase CheB, C-terminal domain"/>
    <property type="match status" value="1"/>
</dbReference>
<dbReference type="EC" id="3.1.1.61" evidence="2"/>
<dbReference type="PROSITE" id="PS50122">
    <property type="entry name" value="CHEB"/>
    <property type="match status" value="1"/>
</dbReference>
<organism evidence="6 7">
    <name type="scientific">Cupriavidus campinensis</name>
    <dbReference type="NCBI Taxonomy" id="151783"/>
    <lineage>
        <taxon>Bacteria</taxon>
        <taxon>Pseudomonadati</taxon>
        <taxon>Pseudomonadota</taxon>
        <taxon>Betaproteobacteria</taxon>
        <taxon>Burkholderiales</taxon>
        <taxon>Burkholderiaceae</taxon>
        <taxon>Cupriavidus</taxon>
    </lineage>
</organism>
<evidence type="ECO:0000256" key="2">
    <source>
        <dbReference type="ARBA" id="ARBA00039140"/>
    </source>
</evidence>
<sequence>MAGLIDAQGHAGCAAVVIGASAGGVEALSVLLPMVPAGFRPALLIVMHQHPNQPSLLPELFGARCALPVCEAEDKMPVRPGHLYLAPPDYHLLVERVPGAPEDVELALSVEPPVRFSRPSIDVLFESAAVAWRDRVLGVLLSGANDDGARGLAMIRAAGGRAWVQSPDSAAVETMPQEAIDRGAADRVLTLEQIGQRLAQFSE</sequence>
<dbReference type="PANTHER" id="PTHR42872">
    <property type="entry name" value="PROTEIN-GLUTAMATE METHYLESTERASE/PROTEIN-GLUTAMINE GLUTAMINASE"/>
    <property type="match status" value="1"/>
</dbReference>
<feature type="domain" description="CheB-type methylesterase" evidence="5">
    <location>
        <begin position="9"/>
        <end position="203"/>
    </location>
</feature>
<dbReference type="KEGG" id="ccam:M5D45_27835"/>
<keyword evidence="4" id="KW-0145">Chemotaxis</keyword>
<evidence type="ECO:0000256" key="3">
    <source>
        <dbReference type="ARBA" id="ARBA00048267"/>
    </source>
</evidence>
<dbReference type="GO" id="GO:0000156">
    <property type="term" value="F:phosphorelay response regulator activity"/>
    <property type="evidence" value="ECO:0007669"/>
    <property type="project" value="InterPro"/>
</dbReference>
<proteinExistence type="predicted"/>
<dbReference type="Proteomes" id="UP001056132">
    <property type="component" value="Chromosome 2"/>
</dbReference>
<reference evidence="6" key="2">
    <citation type="submission" date="2022-05" db="EMBL/GenBank/DDBJ databases">
        <authorList>
            <person name="Kunte H.-J."/>
        </authorList>
    </citation>
    <scope>NUCLEOTIDE SEQUENCE</scope>
    <source>
        <strain evidence="6">G5</strain>
    </source>
</reference>
<dbReference type="PANTHER" id="PTHR42872:SF6">
    <property type="entry name" value="PROTEIN-GLUTAMATE METHYLESTERASE_PROTEIN-GLUTAMINE GLUTAMINASE"/>
    <property type="match status" value="1"/>
</dbReference>
<name>A0AAE9L3C0_9BURK</name>
<dbReference type="GO" id="GO:0005737">
    <property type="term" value="C:cytoplasm"/>
    <property type="evidence" value="ECO:0007669"/>
    <property type="project" value="InterPro"/>
</dbReference>
<protein>
    <recommendedName>
        <fullName evidence="2">protein-glutamate methylesterase</fullName>
        <ecNumber evidence="2">3.1.1.61</ecNumber>
    </recommendedName>
</protein>
<dbReference type="InterPro" id="IPR035909">
    <property type="entry name" value="CheB_C"/>
</dbReference>
<reference evidence="6" key="1">
    <citation type="journal article" date="2022" name="Microbiol. Resour. Announc.">
        <title>Genome Sequence of Cupriavidus campinensis Strain G5, a Member of a Bacterial Consortium Capable of Polyethylene Degradation.</title>
        <authorList>
            <person name="Schneider B."/>
            <person name="Pfeiffer F."/>
            <person name="Dyall-Smith M."/>
            <person name="Kunte H.J."/>
        </authorList>
    </citation>
    <scope>NUCLEOTIDE SEQUENCE</scope>
    <source>
        <strain evidence="6">G5</strain>
    </source>
</reference>
<evidence type="ECO:0000313" key="7">
    <source>
        <dbReference type="Proteomes" id="UP001056132"/>
    </source>
</evidence>
<dbReference type="Gene3D" id="3.40.50.180">
    <property type="entry name" value="Methylesterase CheB, C-terminal domain"/>
    <property type="match status" value="1"/>
</dbReference>
<gene>
    <name evidence="6" type="ORF">M5D45_27835</name>
</gene>
<dbReference type="GO" id="GO:0006935">
    <property type="term" value="P:chemotaxis"/>
    <property type="evidence" value="ECO:0007669"/>
    <property type="project" value="UniProtKB-UniRule"/>
</dbReference>
<evidence type="ECO:0000313" key="6">
    <source>
        <dbReference type="EMBL" id="URF06882.1"/>
    </source>
</evidence>
<dbReference type="RefSeq" id="WP_250025623.1">
    <property type="nucleotide sequence ID" value="NZ_CP097331.1"/>
</dbReference>
<dbReference type="GO" id="GO:0008984">
    <property type="term" value="F:protein-glutamate methylesterase activity"/>
    <property type="evidence" value="ECO:0007669"/>
    <property type="project" value="UniProtKB-EC"/>
</dbReference>
<keyword evidence="1 4" id="KW-0378">Hydrolase</keyword>
<dbReference type="CDD" id="cd16433">
    <property type="entry name" value="CheB"/>
    <property type="match status" value="1"/>
</dbReference>
<evidence type="ECO:0000256" key="1">
    <source>
        <dbReference type="ARBA" id="ARBA00022801"/>
    </source>
</evidence>
<dbReference type="AlphaFoldDB" id="A0AAE9L3C0"/>
<evidence type="ECO:0000259" key="5">
    <source>
        <dbReference type="PROSITE" id="PS50122"/>
    </source>
</evidence>
<feature type="active site" evidence="4">
    <location>
        <position position="147"/>
    </location>
</feature>
<evidence type="ECO:0000256" key="4">
    <source>
        <dbReference type="PROSITE-ProRule" id="PRU00050"/>
    </source>
</evidence>
<feature type="active site" evidence="4">
    <location>
        <position position="48"/>
    </location>
</feature>
<accession>A0AAE9L3C0</accession>
<feature type="active site" evidence="4">
    <location>
        <position position="21"/>
    </location>
</feature>